<evidence type="ECO:0000313" key="3">
    <source>
        <dbReference type="Proteomes" id="UP000831327"/>
    </source>
</evidence>
<keyword evidence="1" id="KW-0732">Signal</keyword>
<dbReference type="SUPFAM" id="SSF53850">
    <property type="entry name" value="Periplasmic binding protein-like II"/>
    <property type="match status" value="1"/>
</dbReference>
<protein>
    <submittedName>
        <fullName evidence="2">ABC transporter substrate-binding protein</fullName>
    </submittedName>
</protein>
<dbReference type="PANTHER" id="PTHR30222:SF2">
    <property type="entry name" value="ABC TRANSPORTER SUBSTRATE-BINDING PROTEIN"/>
    <property type="match status" value="1"/>
</dbReference>
<dbReference type="Proteomes" id="UP000831327">
    <property type="component" value="Chromosome"/>
</dbReference>
<gene>
    <name evidence="2" type="ORF">Rmf_42980</name>
</gene>
<keyword evidence="3" id="KW-1185">Reference proteome</keyword>
<evidence type="ECO:0000256" key="1">
    <source>
        <dbReference type="ARBA" id="ARBA00022729"/>
    </source>
</evidence>
<accession>A0ABN6P6P1</accession>
<dbReference type="RefSeq" id="WP_244408549.1">
    <property type="nucleotide sequence ID" value="NZ_AP025637.1"/>
</dbReference>
<name>A0ABN6P6P1_9PROT</name>
<dbReference type="Pfam" id="PF13416">
    <property type="entry name" value="SBP_bac_8"/>
    <property type="match status" value="1"/>
</dbReference>
<dbReference type="InterPro" id="IPR006059">
    <property type="entry name" value="SBP"/>
</dbReference>
<sequence length="371" mass="41371">MDERRYQEAIEHFQERTEGRTHDRRGFLAICAVLGIPAGAARLTPAAAQGTARELVLVNWGGDAVPNMRRAFVEPYQRRYPGRRVAIDGTGPATGRIRLMVQSRNVTWDVMDRNLHTALEIGPDGMLEEIDYSIVDRSKVRPEHANRWGVGNYTYAHVLTYNTRRWGGRVPQTWKDVWDVAAFPGKRAFRRTIDGNLEAALMADGVPRDRIYPIDMRRALEAFRKISSHSLYFNTLAEGQAMFRDNEAHLGAMLNTRALPLMRDTNGVCTYTFNDGILWVGAWMVPKGAPGGRAIWEFIASTQDPAGQVSLLQTNGNGPVNPAASALVPDELKPHDPGQPDNYARMIPGGVEWYAEHATTATQQFLDAISS</sequence>
<organism evidence="2 3">
    <name type="scientific">Roseomonas fluvialis</name>
    <dbReference type="NCBI Taxonomy" id="1750527"/>
    <lineage>
        <taxon>Bacteria</taxon>
        <taxon>Pseudomonadati</taxon>
        <taxon>Pseudomonadota</taxon>
        <taxon>Alphaproteobacteria</taxon>
        <taxon>Acetobacterales</taxon>
        <taxon>Roseomonadaceae</taxon>
        <taxon>Roseomonas</taxon>
    </lineage>
</organism>
<dbReference type="EMBL" id="AP025637">
    <property type="protein sequence ID" value="BDG74369.1"/>
    <property type="molecule type" value="Genomic_DNA"/>
</dbReference>
<evidence type="ECO:0000313" key="2">
    <source>
        <dbReference type="EMBL" id="BDG74369.1"/>
    </source>
</evidence>
<dbReference type="PANTHER" id="PTHR30222">
    <property type="entry name" value="SPERMIDINE/PUTRESCINE-BINDING PERIPLASMIC PROTEIN"/>
    <property type="match status" value="1"/>
</dbReference>
<proteinExistence type="predicted"/>
<reference evidence="2 3" key="1">
    <citation type="journal article" date="2016" name="Microbes Environ.">
        <title>Phylogenetically diverse aerobic anoxygenic phototrophic bacteria isolated from epilithic biofilms in Tama river, Japan.</title>
        <authorList>
            <person name="Hirose S."/>
            <person name="Matsuura K."/>
            <person name="Haruta S."/>
        </authorList>
    </citation>
    <scope>NUCLEOTIDE SEQUENCE [LARGE SCALE GENOMIC DNA]</scope>
    <source>
        <strain evidence="2 3">S08</strain>
    </source>
</reference>
<dbReference type="Gene3D" id="3.40.190.10">
    <property type="entry name" value="Periplasmic binding protein-like II"/>
    <property type="match status" value="2"/>
</dbReference>